<accession>X1KQ25</accession>
<gene>
    <name evidence="1" type="ORF">S03H2_55917</name>
</gene>
<sequence>EAFGTYYNLTVMTYYINISEGGNLIEINKIRAGDGQPMFQYEKGSGIQNWTISPNNFISQMVTFNNPLDFDNLTCEDIVLGKHKRITFMARFNITTEAPALQYSINYMIRTTRERTDPPAFGWLFGSEKHMRDSMGSSIPCLSLGMGETWYFAKWHRTDNGGLFIENNEYYIKATYYDNITWTQDIERLFVNISSTAVDNYNFTGCLGFIQHTLVGNWNQSYEWYHVDSSGAIGAQVSTGEMLQLKNLLNDDL</sequence>
<proteinExistence type="predicted"/>
<reference evidence="1" key="1">
    <citation type="journal article" date="2014" name="Front. Microbiol.">
        <title>High frequency of phylogenetically diverse reductive dehalogenase-homologous genes in deep subseafloor sedimentary metagenomes.</title>
        <authorList>
            <person name="Kawai M."/>
            <person name="Futagami T."/>
            <person name="Toyoda A."/>
            <person name="Takaki Y."/>
            <person name="Nishi S."/>
            <person name="Hori S."/>
            <person name="Arai W."/>
            <person name="Tsubouchi T."/>
            <person name="Morono Y."/>
            <person name="Uchiyama I."/>
            <person name="Ito T."/>
            <person name="Fujiyama A."/>
            <person name="Inagaki F."/>
            <person name="Takami H."/>
        </authorList>
    </citation>
    <scope>NUCLEOTIDE SEQUENCE</scope>
    <source>
        <strain evidence="1">Expedition CK06-06</strain>
    </source>
</reference>
<feature type="non-terminal residue" evidence="1">
    <location>
        <position position="253"/>
    </location>
</feature>
<evidence type="ECO:0000313" key="1">
    <source>
        <dbReference type="EMBL" id="GAH84103.1"/>
    </source>
</evidence>
<organism evidence="1">
    <name type="scientific">marine sediment metagenome</name>
    <dbReference type="NCBI Taxonomy" id="412755"/>
    <lineage>
        <taxon>unclassified sequences</taxon>
        <taxon>metagenomes</taxon>
        <taxon>ecological metagenomes</taxon>
    </lineage>
</organism>
<protein>
    <submittedName>
        <fullName evidence="1">Uncharacterized protein</fullName>
    </submittedName>
</protein>
<feature type="non-terminal residue" evidence="1">
    <location>
        <position position="1"/>
    </location>
</feature>
<comment type="caution">
    <text evidence="1">The sequence shown here is derived from an EMBL/GenBank/DDBJ whole genome shotgun (WGS) entry which is preliminary data.</text>
</comment>
<dbReference type="EMBL" id="BARU01035757">
    <property type="protein sequence ID" value="GAH84103.1"/>
    <property type="molecule type" value="Genomic_DNA"/>
</dbReference>
<name>X1KQ25_9ZZZZ</name>
<dbReference type="AlphaFoldDB" id="X1KQ25"/>